<keyword evidence="2" id="KW-1185">Reference proteome</keyword>
<dbReference type="EMBL" id="JAYGHX010000005">
    <property type="protein sequence ID" value="MEA5391507.1"/>
    <property type="molecule type" value="Genomic_DNA"/>
</dbReference>
<evidence type="ECO:0000313" key="1">
    <source>
        <dbReference type="EMBL" id="MEA5391507.1"/>
    </source>
</evidence>
<dbReference type="InterPro" id="IPR025578">
    <property type="entry name" value="DUF4359"/>
</dbReference>
<organism evidence="1 2">
    <name type="scientific">Cyanobium gracile UHCC 0139</name>
    <dbReference type="NCBI Taxonomy" id="3110308"/>
    <lineage>
        <taxon>Bacteria</taxon>
        <taxon>Bacillati</taxon>
        <taxon>Cyanobacteriota</taxon>
        <taxon>Cyanophyceae</taxon>
        <taxon>Synechococcales</taxon>
        <taxon>Prochlorococcaceae</taxon>
        <taxon>Cyanobium</taxon>
    </lineage>
</organism>
<comment type="caution">
    <text evidence="1">The sequence shown here is derived from an EMBL/GenBank/DDBJ whole genome shotgun (WGS) entry which is preliminary data.</text>
</comment>
<accession>A0ABU5RUP2</accession>
<dbReference type="Pfam" id="PF14271">
    <property type="entry name" value="DUF4359"/>
    <property type="match status" value="1"/>
</dbReference>
<protein>
    <submittedName>
        <fullName evidence="1">DUF4359 domain-containing protein</fullName>
    </submittedName>
</protein>
<sequence>MPPPTTATRTVSGLLGLTAVAGGLIGLAVTNPGPAAFEEFAADKLTELASEELCRNEGLPLLARLLIQNCPELVRSQRKVLGRLAREHSRRYNFGLLSIYGTRLGGEKVLPNWSIPRYDAVTLAMAGHFVLLSAGESTPGSPMP</sequence>
<name>A0ABU5RUP2_9CYAN</name>
<reference evidence="1 2" key="1">
    <citation type="submission" date="2023-12" db="EMBL/GenBank/DDBJ databases">
        <title>Baltic Sea Cyanobacteria.</title>
        <authorList>
            <person name="Delbaje E."/>
            <person name="Fewer D.P."/>
            <person name="Shishido T.K."/>
        </authorList>
    </citation>
    <scope>NUCLEOTIDE SEQUENCE [LARGE SCALE GENOMIC DNA]</scope>
    <source>
        <strain evidence="1 2">UHCC 0139</strain>
    </source>
</reference>
<dbReference type="RefSeq" id="WP_323305535.1">
    <property type="nucleotide sequence ID" value="NZ_JAYGHX010000005.1"/>
</dbReference>
<proteinExistence type="predicted"/>
<dbReference type="Proteomes" id="UP001304461">
    <property type="component" value="Unassembled WGS sequence"/>
</dbReference>
<gene>
    <name evidence="1" type="ORF">VB738_09585</name>
</gene>
<evidence type="ECO:0000313" key="2">
    <source>
        <dbReference type="Proteomes" id="UP001304461"/>
    </source>
</evidence>